<keyword evidence="1" id="KW-0812">Transmembrane</keyword>
<dbReference type="Gene3D" id="2.170.130.10">
    <property type="entry name" value="TonB-dependent receptor, plug domain"/>
    <property type="match status" value="1"/>
</dbReference>
<dbReference type="PROSITE" id="PS52016">
    <property type="entry name" value="TONB_DEPENDENT_REC_3"/>
    <property type="match status" value="1"/>
</dbReference>
<protein>
    <recommendedName>
        <fullName evidence="4">TonB-dependent receptor plug domain-containing protein</fullName>
    </recommendedName>
</protein>
<proteinExistence type="inferred from homology"/>
<evidence type="ECO:0000256" key="1">
    <source>
        <dbReference type="PROSITE-ProRule" id="PRU01360"/>
    </source>
</evidence>
<evidence type="ECO:0000313" key="2">
    <source>
        <dbReference type="EMBL" id="GGH48835.1"/>
    </source>
</evidence>
<dbReference type="Gene3D" id="2.60.40.1120">
    <property type="entry name" value="Carboxypeptidase-like, regulatory domain"/>
    <property type="match status" value="1"/>
</dbReference>
<dbReference type="InterPro" id="IPR039426">
    <property type="entry name" value="TonB-dep_rcpt-like"/>
</dbReference>
<dbReference type="Pfam" id="PF13715">
    <property type="entry name" value="CarbopepD_reg_2"/>
    <property type="match status" value="1"/>
</dbReference>
<keyword evidence="1" id="KW-0472">Membrane</keyword>
<dbReference type="SUPFAM" id="SSF56935">
    <property type="entry name" value="Porins"/>
    <property type="match status" value="1"/>
</dbReference>
<name>A0ABQ1Z6D5_9BACT</name>
<keyword evidence="3" id="KW-1185">Reference proteome</keyword>
<evidence type="ECO:0008006" key="4">
    <source>
        <dbReference type="Google" id="ProtNLM"/>
    </source>
</evidence>
<dbReference type="InterPro" id="IPR037066">
    <property type="entry name" value="Plug_dom_sf"/>
</dbReference>
<accession>A0ABQ1Z6D5</accession>
<evidence type="ECO:0000313" key="3">
    <source>
        <dbReference type="Proteomes" id="UP000600214"/>
    </source>
</evidence>
<keyword evidence="1" id="KW-0813">Transport</keyword>
<gene>
    <name evidence="2" type="ORF">GCM10007423_50330</name>
</gene>
<keyword evidence="1" id="KW-1134">Transmembrane beta strand</keyword>
<reference evidence="3" key="1">
    <citation type="journal article" date="2019" name="Int. J. Syst. Evol. Microbiol.">
        <title>The Global Catalogue of Microorganisms (GCM) 10K type strain sequencing project: providing services to taxonomists for standard genome sequencing and annotation.</title>
        <authorList>
            <consortium name="The Broad Institute Genomics Platform"/>
            <consortium name="The Broad Institute Genome Sequencing Center for Infectious Disease"/>
            <person name="Wu L."/>
            <person name="Ma J."/>
        </authorList>
    </citation>
    <scope>NUCLEOTIDE SEQUENCE [LARGE SCALE GENOMIC DNA]</scope>
    <source>
        <strain evidence="3">CGMCC 1.15288</strain>
    </source>
</reference>
<keyword evidence="1" id="KW-0998">Cell outer membrane</keyword>
<dbReference type="EMBL" id="BMIA01000004">
    <property type="protein sequence ID" value="GGH48835.1"/>
    <property type="molecule type" value="Genomic_DNA"/>
</dbReference>
<dbReference type="Proteomes" id="UP000600214">
    <property type="component" value="Unassembled WGS sequence"/>
</dbReference>
<sequence>MLLLFLASPCRSQDQNWQIAGTVYDEAGKALPSVTVYLNNTSLGTSTDKAGNFRINVPARYKKAELVASFVGYKPEVKLLQATPDRTANVVFKLDLNNTIREVIIKGKRDKHWRRKWRIFNNGLLGDSPFARQCTILNPESITLGLDEATGRVTATSTEPVLIENLALGYRIRFHMNKFESDGKKTFLSGYKFFESLLADNPEKQQKQLRNRDIAFKDSFRNFLVALSKNNLEANGIEMFTMKTTREFYLTKIPLEREVINGNFTPVTADSVCVFDKTRGNFILHSRYPLLVFQRRLYNSASVFSDYPFKYSQIVLPNAYCLFTDNGWLVTPNGITIHDAWAREGFAEMLPIDHPLPGDDTPQTPVASIQNTRQVKETADLKLPTIESQQTLLDKEGLLQPAAKQDDGLVKPDYVLSVSESDNSGSVFDLLKRIPGLRVTFDGASNTYKVHFTENNTNINASGSFDNTVALMLDKVFYSGAETVVPILNSLTVRDIKSISAVRYGNSAAFGARGSNGILVITTNK</sequence>
<comment type="similarity">
    <text evidence="1">Belongs to the TonB-dependent receptor family.</text>
</comment>
<dbReference type="InterPro" id="IPR008969">
    <property type="entry name" value="CarboxyPept-like_regulatory"/>
</dbReference>
<organism evidence="2 3">
    <name type="scientific">Dyadobacter endophyticus</name>
    <dbReference type="NCBI Taxonomy" id="1749036"/>
    <lineage>
        <taxon>Bacteria</taxon>
        <taxon>Pseudomonadati</taxon>
        <taxon>Bacteroidota</taxon>
        <taxon>Cytophagia</taxon>
        <taxon>Cytophagales</taxon>
        <taxon>Spirosomataceae</taxon>
        <taxon>Dyadobacter</taxon>
    </lineage>
</organism>
<dbReference type="SUPFAM" id="SSF49464">
    <property type="entry name" value="Carboxypeptidase regulatory domain-like"/>
    <property type="match status" value="1"/>
</dbReference>
<comment type="subcellular location">
    <subcellularLocation>
        <location evidence="1">Cell outer membrane</location>
        <topology evidence="1">Multi-pass membrane protein</topology>
    </subcellularLocation>
</comment>
<comment type="caution">
    <text evidence="2">The sequence shown here is derived from an EMBL/GenBank/DDBJ whole genome shotgun (WGS) entry which is preliminary data.</text>
</comment>